<sequence>MNVCSQSTAHPAATDGEDSAPPISTVAGTGVAGAKGDGGPAISAQLKNPSLLPSPRTRPGEPDPTGREQTGPGLVGGYDVAAVSAARMASVPAGRPFSFE</sequence>
<organism evidence="2 3">
    <name type="scientific">Streptomyces corynorhini</name>
    <dbReference type="NCBI Taxonomy" id="2282652"/>
    <lineage>
        <taxon>Bacteria</taxon>
        <taxon>Bacillati</taxon>
        <taxon>Actinomycetota</taxon>
        <taxon>Actinomycetes</taxon>
        <taxon>Kitasatosporales</taxon>
        <taxon>Streptomycetaceae</taxon>
        <taxon>Streptomyces</taxon>
    </lineage>
</organism>
<dbReference type="EMBL" id="QQNA01000119">
    <property type="protein sequence ID" value="RDG37085.1"/>
    <property type="molecule type" value="Genomic_DNA"/>
</dbReference>
<protein>
    <submittedName>
        <fullName evidence="2">Uncharacterized protein</fullName>
    </submittedName>
</protein>
<name>A0A370BCB3_9ACTN</name>
<keyword evidence="3" id="KW-1185">Reference proteome</keyword>
<dbReference type="AlphaFoldDB" id="A0A370BCB3"/>
<gene>
    <name evidence="2" type="ORF">DVH02_16250</name>
</gene>
<evidence type="ECO:0000256" key="1">
    <source>
        <dbReference type="SAM" id="MobiDB-lite"/>
    </source>
</evidence>
<evidence type="ECO:0000313" key="3">
    <source>
        <dbReference type="Proteomes" id="UP000253741"/>
    </source>
</evidence>
<dbReference type="Proteomes" id="UP000253741">
    <property type="component" value="Unassembled WGS sequence"/>
</dbReference>
<reference evidence="2 3" key="1">
    <citation type="submission" date="2018-07" db="EMBL/GenBank/DDBJ databases">
        <title>Streptomyces species from bats.</title>
        <authorList>
            <person name="Dunlap C."/>
        </authorList>
    </citation>
    <scope>NUCLEOTIDE SEQUENCE [LARGE SCALE GENOMIC DNA]</scope>
    <source>
        <strain evidence="2 3">AC230</strain>
    </source>
</reference>
<comment type="caution">
    <text evidence="2">The sequence shown here is derived from an EMBL/GenBank/DDBJ whole genome shotgun (WGS) entry which is preliminary data.</text>
</comment>
<evidence type="ECO:0000313" key="2">
    <source>
        <dbReference type="EMBL" id="RDG37085.1"/>
    </source>
</evidence>
<proteinExistence type="predicted"/>
<accession>A0A370BCB3</accession>
<feature type="compositionally biased region" description="Gly residues" evidence="1">
    <location>
        <begin position="30"/>
        <end position="39"/>
    </location>
</feature>
<feature type="region of interest" description="Disordered" evidence="1">
    <location>
        <begin position="1"/>
        <end position="76"/>
    </location>
</feature>